<dbReference type="AlphaFoldDB" id="A0A0A9H4Q1"/>
<evidence type="ECO:0000313" key="1">
    <source>
        <dbReference type="EMBL" id="JAE29841.1"/>
    </source>
</evidence>
<proteinExistence type="predicted"/>
<accession>A0A0A9H4Q1</accession>
<dbReference type="EMBL" id="GBRH01168055">
    <property type="protein sequence ID" value="JAE29841.1"/>
    <property type="molecule type" value="Transcribed_RNA"/>
</dbReference>
<reference evidence="1" key="2">
    <citation type="journal article" date="2015" name="Data Brief">
        <title>Shoot transcriptome of the giant reed, Arundo donax.</title>
        <authorList>
            <person name="Barrero R.A."/>
            <person name="Guerrero F.D."/>
            <person name="Moolhuijzen P."/>
            <person name="Goolsby J.A."/>
            <person name="Tidwell J."/>
            <person name="Bellgard S.E."/>
            <person name="Bellgard M.I."/>
        </authorList>
    </citation>
    <scope>NUCLEOTIDE SEQUENCE</scope>
    <source>
        <tissue evidence="1">Shoot tissue taken approximately 20 cm above the soil surface</tissue>
    </source>
</reference>
<organism evidence="1">
    <name type="scientific">Arundo donax</name>
    <name type="common">Giant reed</name>
    <name type="synonym">Donax arundinaceus</name>
    <dbReference type="NCBI Taxonomy" id="35708"/>
    <lineage>
        <taxon>Eukaryota</taxon>
        <taxon>Viridiplantae</taxon>
        <taxon>Streptophyta</taxon>
        <taxon>Embryophyta</taxon>
        <taxon>Tracheophyta</taxon>
        <taxon>Spermatophyta</taxon>
        <taxon>Magnoliopsida</taxon>
        <taxon>Liliopsida</taxon>
        <taxon>Poales</taxon>
        <taxon>Poaceae</taxon>
        <taxon>PACMAD clade</taxon>
        <taxon>Arundinoideae</taxon>
        <taxon>Arundineae</taxon>
        <taxon>Arundo</taxon>
    </lineage>
</organism>
<sequence>MMVDGIHSFHTNYQEKLIPLCLHRKLMLGSNFCGDNKLHFTCHYTLG</sequence>
<protein>
    <submittedName>
        <fullName evidence="1">Uncharacterized protein</fullName>
    </submittedName>
</protein>
<name>A0A0A9H4Q1_ARUDO</name>
<reference evidence="1" key="1">
    <citation type="submission" date="2014-09" db="EMBL/GenBank/DDBJ databases">
        <authorList>
            <person name="Magalhaes I.L.F."/>
            <person name="Oliveira U."/>
            <person name="Santos F.R."/>
            <person name="Vidigal T.H.D.A."/>
            <person name="Brescovit A.D."/>
            <person name="Santos A.J."/>
        </authorList>
    </citation>
    <scope>NUCLEOTIDE SEQUENCE</scope>
    <source>
        <tissue evidence="1">Shoot tissue taken approximately 20 cm above the soil surface</tissue>
    </source>
</reference>